<organism evidence="1">
    <name type="scientific">Arundo donax</name>
    <name type="common">Giant reed</name>
    <name type="synonym">Donax arundinaceus</name>
    <dbReference type="NCBI Taxonomy" id="35708"/>
    <lineage>
        <taxon>Eukaryota</taxon>
        <taxon>Viridiplantae</taxon>
        <taxon>Streptophyta</taxon>
        <taxon>Embryophyta</taxon>
        <taxon>Tracheophyta</taxon>
        <taxon>Spermatophyta</taxon>
        <taxon>Magnoliopsida</taxon>
        <taxon>Liliopsida</taxon>
        <taxon>Poales</taxon>
        <taxon>Poaceae</taxon>
        <taxon>PACMAD clade</taxon>
        <taxon>Arundinoideae</taxon>
        <taxon>Arundineae</taxon>
        <taxon>Arundo</taxon>
    </lineage>
</organism>
<evidence type="ECO:0000313" key="1">
    <source>
        <dbReference type="EMBL" id="JAD68157.1"/>
    </source>
</evidence>
<name>A0A0A9C9I7_ARUDO</name>
<dbReference type="EMBL" id="GBRH01229738">
    <property type="protein sequence ID" value="JAD68157.1"/>
    <property type="molecule type" value="Transcribed_RNA"/>
</dbReference>
<protein>
    <submittedName>
        <fullName evidence="1">Uncharacterized protein</fullName>
    </submittedName>
</protein>
<reference evidence="1" key="1">
    <citation type="submission" date="2014-09" db="EMBL/GenBank/DDBJ databases">
        <authorList>
            <person name="Magalhaes I.L.F."/>
            <person name="Oliveira U."/>
            <person name="Santos F.R."/>
            <person name="Vidigal T.H.D.A."/>
            <person name="Brescovit A.D."/>
            <person name="Santos A.J."/>
        </authorList>
    </citation>
    <scope>NUCLEOTIDE SEQUENCE</scope>
    <source>
        <tissue evidence="1">Shoot tissue taken approximately 20 cm above the soil surface</tissue>
    </source>
</reference>
<sequence length="15" mass="1623">MQSKGSTEGKVPNIF</sequence>
<accession>A0A0A9C9I7</accession>
<reference evidence="1" key="2">
    <citation type="journal article" date="2015" name="Data Brief">
        <title>Shoot transcriptome of the giant reed, Arundo donax.</title>
        <authorList>
            <person name="Barrero R.A."/>
            <person name="Guerrero F.D."/>
            <person name="Moolhuijzen P."/>
            <person name="Goolsby J.A."/>
            <person name="Tidwell J."/>
            <person name="Bellgard S.E."/>
            <person name="Bellgard M.I."/>
        </authorList>
    </citation>
    <scope>NUCLEOTIDE SEQUENCE</scope>
    <source>
        <tissue evidence="1">Shoot tissue taken approximately 20 cm above the soil surface</tissue>
    </source>
</reference>
<proteinExistence type="predicted"/>